<evidence type="ECO:0000313" key="2">
    <source>
        <dbReference type="EMBL" id="MCM5672783.1"/>
    </source>
</evidence>
<keyword evidence="5" id="KW-1185">Reference proteome</keyword>
<evidence type="ECO:0000313" key="5">
    <source>
        <dbReference type="Proteomes" id="UP000665944"/>
    </source>
</evidence>
<evidence type="ECO:0000313" key="3">
    <source>
        <dbReference type="EMBL" id="QKQ28672.1"/>
    </source>
</evidence>
<reference evidence="2 5" key="3">
    <citation type="submission" date="2022-06" db="EMBL/GenBank/DDBJ databases">
        <title>Staphylococcus hominis ShoR14 genome sequence.</title>
        <authorList>
            <person name="Yeo C.C."/>
            <person name="Chew C.H."/>
            <person name="Che Hamzah A.M."/>
            <person name="Al-Trad E.I."/>
        </authorList>
    </citation>
    <scope>NUCLEOTIDE SEQUENCE [LARGE SCALE GENOMIC DNA]</scope>
    <source>
        <strain evidence="2 5">ShoR14</strain>
    </source>
</reference>
<organism evidence="1">
    <name type="scientific">Staphylococcus hominis</name>
    <dbReference type="NCBI Taxonomy" id="1290"/>
    <lineage>
        <taxon>Bacteria</taxon>
        <taxon>Bacillati</taxon>
        <taxon>Bacillota</taxon>
        <taxon>Bacilli</taxon>
        <taxon>Bacillales</taxon>
        <taxon>Staphylococcaceae</taxon>
        <taxon>Staphylococcus</taxon>
    </lineage>
</organism>
<accession>A0A3S7GVV4</accession>
<dbReference type="Proteomes" id="UP000509636">
    <property type="component" value="Chromosome"/>
</dbReference>
<dbReference type="EMBL" id="CP054550">
    <property type="protein sequence ID" value="QKQ28672.1"/>
    <property type="molecule type" value="Genomic_DNA"/>
</dbReference>
<evidence type="ECO:0000313" key="1">
    <source>
        <dbReference type="EMBL" id="AVI06555.1"/>
    </source>
</evidence>
<dbReference type="AlphaFoldDB" id="A0A3S7GVV4"/>
<dbReference type="RefSeq" id="WP_017175022.1">
    <property type="nucleotide sequence ID" value="NZ_CP014567.1"/>
</dbReference>
<reference evidence="3 4" key="2">
    <citation type="submission" date="2019-09" db="EMBL/GenBank/DDBJ databases">
        <title>FDA dAtabase for Regulatory Grade micrObial Sequences (FDA-ARGOS): Supporting development and validation of Infectious Disease Dx tests.</title>
        <authorList>
            <person name="Sciortino C."/>
            <person name="Tallon L."/>
            <person name="Sadzewicz L."/>
            <person name="Vavikolanu K."/>
            <person name="Mehta A."/>
            <person name="Aluvathingal J."/>
            <person name="Nadendla S."/>
            <person name="Nandy P."/>
            <person name="Geyer C."/>
            <person name="Yan Y."/>
            <person name="Sichtig H."/>
        </authorList>
    </citation>
    <scope>NUCLEOTIDE SEQUENCE [LARGE SCALE GENOMIC DNA]</scope>
    <source>
        <strain evidence="3 4">FDAARGOS_661</strain>
    </source>
</reference>
<dbReference type="EMBL" id="JAGHKT020000012">
    <property type="protein sequence ID" value="MCM5672783.1"/>
    <property type="molecule type" value="Genomic_DNA"/>
</dbReference>
<name>A0A3S7GVV4_STAHO</name>
<sequence length="511" mass="61247">MHSSNLNFLNNYNYGHSEVIQSSISNEEIKLLYNSYLHISKYIKDNDLTFLEEGLNIMKSVVFKFIFSLATYKEIYNSITDEEFEFLNNFINDLSIENEEIEEDWKNIVRLINEFKNNLELSESRKEVEKLLDKKQNEKLVIISILDQKEFFDNFEDIDFLTPNQLLKSRKIYDLLIFIGNPYLYKQFDNLFLGKKIYYIFFDFFQHKKFSNKIFKKNLNKNSEILKNTKFIYNINPNKYLTSIKESEIKKVEYMNKNIKINREIYKKTSIKPKENSVIGYPLIFKNNKYYIVPENNDLHILTQYSNDNDKIKLKLEKRKVKQLASDDYILIKGNTETKFIKKKAAEILGNNKYEFYKYLLKEFKKDLKKTCKNFISKRLFFEDLKRNGINVNNNKYNYWISDDSIRPTTLKELLKYLKYEEKKINKIMLASSSINSSHIKAGKIFLNTIEEIINDNDVEVILEKLKHCNELIFLENGIGEFYIEVLRDVNREKRKYDLNYINKLYDVEGD</sequence>
<gene>
    <name evidence="1" type="ORF">AZE34_07210</name>
    <name evidence="3" type="ORF">FOB69_03195</name>
    <name evidence="2" type="ORF">J7T32_008520</name>
</gene>
<proteinExistence type="predicted"/>
<protein>
    <submittedName>
        <fullName evidence="1">Uncharacterized protein</fullName>
    </submittedName>
</protein>
<evidence type="ECO:0000313" key="4">
    <source>
        <dbReference type="Proteomes" id="UP000509636"/>
    </source>
</evidence>
<reference evidence="1" key="1">
    <citation type="submission" date="2016-02" db="EMBL/GenBank/DDBJ databases">
        <title>Genomic sequence of a clinical Staphylococcus hominis isolate.</title>
        <authorList>
            <person name="McClure J.M."/>
            <person name="Zhang K."/>
        </authorList>
    </citation>
    <scope>NUCLEOTIDE SEQUENCE</scope>
    <source>
        <strain evidence="1">C34847</strain>
    </source>
</reference>
<dbReference type="Proteomes" id="UP000665944">
    <property type="component" value="Unassembled WGS sequence"/>
</dbReference>
<dbReference type="EMBL" id="CP014567">
    <property type="protein sequence ID" value="AVI06555.1"/>
    <property type="molecule type" value="Genomic_DNA"/>
</dbReference>